<dbReference type="SMART" id="SM00448">
    <property type="entry name" value="REC"/>
    <property type="match status" value="1"/>
</dbReference>
<evidence type="ECO:0000259" key="11">
    <source>
        <dbReference type="PROSITE" id="PS51755"/>
    </source>
</evidence>
<feature type="DNA-binding region" description="OmpR/PhoB-type" evidence="9">
    <location>
        <begin position="129"/>
        <end position="225"/>
    </location>
</feature>
<dbReference type="SMART" id="SM00862">
    <property type="entry name" value="Trans_reg_C"/>
    <property type="match status" value="1"/>
</dbReference>
<evidence type="ECO:0000259" key="10">
    <source>
        <dbReference type="PROSITE" id="PS50110"/>
    </source>
</evidence>
<evidence type="ECO:0000256" key="7">
    <source>
        <dbReference type="ARBA" id="ARBA00024867"/>
    </source>
</evidence>
<dbReference type="Pfam" id="PF00486">
    <property type="entry name" value="Trans_reg_C"/>
    <property type="match status" value="1"/>
</dbReference>
<evidence type="ECO:0000256" key="6">
    <source>
        <dbReference type="ARBA" id="ARBA00023163"/>
    </source>
</evidence>
<dbReference type="Proteomes" id="UP001519271">
    <property type="component" value="Unassembled WGS sequence"/>
</dbReference>
<proteinExistence type="predicted"/>
<dbReference type="EMBL" id="JAGGKC010000021">
    <property type="protein sequence ID" value="MBP1919904.1"/>
    <property type="molecule type" value="Genomic_DNA"/>
</dbReference>
<dbReference type="CDD" id="cd17574">
    <property type="entry name" value="REC_OmpR"/>
    <property type="match status" value="1"/>
</dbReference>
<keyword evidence="3" id="KW-0902">Two-component regulatory system</keyword>
<comment type="caution">
    <text evidence="12">The sequence shown here is derived from an EMBL/GenBank/DDBJ whole genome shotgun (WGS) entry which is preliminary data.</text>
</comment>
<dbReference type="InterPro" id="IPR001789">
    <property type="entry name" value="Sig_transdc_resp-reg_receiver"/>
</dbReference>
<keyword evidence="4" id="KW-0805">Transcription regulation</keyword>
<dbReference type="CDD" id="cd00383">
    <property type="entry name" value="trans_reg_C"/>
    <property type="match status" value="1"/>
</dbReference>
<comment type="function">
    <text evidence="7">May play the central regulatory role in sporulation. It may be an element of the effector pathway responsible for the activation of sporulation genes in response to nutritional stress. Spo0A may act in concert with spo0H (a sigma factor) to control the expression of some genes that are critical to the sporulation process.</text>
</comment>
<dbReference type="Gene3D" id="3.40.50.2300">
    <property type="match status" value="1"/>
</dbReference>
<dbReference type="SUPFAM" id="SSF52172">
    <property type="entry name" value="CheY-like"/>
    <property type="match status" value="1"/>
</dbReference>
<feature type="modified residue" description="4-aspartylphosphate" evidence="8">
    <location>
        <position position="54"/>
    </location>
</feature>
<dbReference type="Gene3D" id="6.10.250.690">
    <property type="match status" value="1"/>
</dbReference>
<evidence type="ECO:0000256" key="5">
    <source>
        <dbReference type="ARBA" id="ARBA00023125"/>
    </source>
</evidence>
<evidence type="ECO:0000313" key="13">
    <source>
        <dbReference type="Proteomes" id="UP001519271"/>
    </source>
</evidence>
<reference evidence="12 13" key="1">
    <citation type="submission" date="2021-03" db="EMBL/GenBank/DDBJ databases">
        <title>Genomic Encyclopedia of Type Strains, Phase IV (KMG-IV): sequencing the most valuable type-strain genomes for metagenomic binning, comparative biology and taxonomic classification.</title>
        <authorList>
            <person name="Goeker M."/>
        </authorList>
    </citation>
    <scope>NUCLEOTIDE SEQUENCE [LARGE SCALE GENOMIC DNA]</scope>
    <source>
        <strain evidence="12 13">DSM 6139</strain>
    </source>
</reference>
<dbReference type="PANTHER" id="PTHR48111:SF21">
    <property type="entry name" value="DNA-BINDING DUAL MASTER TRANSCRIPTIONAL REGULATOR RPAA"/>
    <property type="match status" value="1"/>
</dbReference>
<keyword evidence="5 9" id="KW-0238">DNA-binding</keyword>
<feature type="domain" description="OmpR/PhoB-type" evidence="11">
    <location>
        <begin position="129"/>
        <end position="225"/>
    </location>
</feature>
<accession>A0ABS4G5U0</accession>
<dbReference type="InterPro" id="IPR001867">
    <property type="entry name" value="OmpR/PhoB-type_DNA-bd"/>
</dbReference>
<dbReference type="PROSITE" id="PS51755">
    <property type="entry name" value="OMPR_PHOB"/>
    <property type="match status" value="1"/>
</dbReference>
<organism evidence="12 13">
    <name type="scientific">Youngiibacter multivorans</name>
    <dbReference type="NCBI Taxonomy" id="937251"/>
    <lineage>
        <taxon>Bacteria</taxon>
        <taxon>Bacillati</taxon>
        <taxon>Bacillota</taxon>
        <taxon>Clostridia</taxon>
        <taxon>Eubacteriales</taxon>
        <taxon>Clostridiaceae</taxon>
        <taxon>Youngiibacter</taxon>
    </lineage>
</organism>
<evidence type="ECO:0000256" key="4">
    <source>
        <dbReference type="ARBA" id="ARBA00023015"/>
    </source>
</evidence>
<evidence type="ECO:0000256" key="1">
    <source>
        <dbReference type="ARBA" id="ARBA00018672"/>
    </source>
</evidence>
<dbReference type="InterPro" id="IPR036388">
    <property type="entry name" value="WH-like_DNA-bd_sf"/>
</dbReference>
<sequence length="229" mass="25986">MEEIRVLLVDDEPGIRDMIKEYMAGGGYEPDEAGDGLKALEMLEVKKYDIVVLDIMMPGMDGWSVAKGIRKTSDIPIIMLSARGEEYDKLLGFDMGIDDYMVKPFSPKELLARIRALTARRRREVISSGRRLEFKSLVIDLDGRKVMNSSEALQLTPKEFELLSFLAENPGKAFTRDHILSAVWGYDFEGDDRTVDTHIKQLRERLGESRKMIVTVWGTGYKFDPEVGS</sequence>
<dbReference type="Gene3D" id="1.10.10.10">
    <property type="entry name" value="Winged helix-like DNA-binding domain superfamily/Winged helix DNA-binding domain"/>
    <property type="match status" value="1"/>
</dbReference>
<keyword evidence="2 8" id="KW-0597">Phosphoprotein</keyword>
<dbReference type="PANTHER" id="PTHR48111">
    <property type="entry name" value="REGULATOR OF RPOS"/>
    <property type="match status" value="1"/>
</dbReference>
<dbReference type="RefSeq" id="WP_209460090.1">
    <property type="nucleotide sequence ID" value="NZ_JAGGKC010000021.1"/>
</dbReference>
<gene>
    <name evidence="12" type="ORF">J2Z34_002400</name>
</gene>
<dbReference type="Pfam" id="PF00072">
    <property type="entry name" value="Response_reg"/>
    <property type="match status" value="1"/>
</dbReference>
<dbReference type="PROSITE" id="PS50110">
    <property type="entry name" value="RESPONSE_REGULATORY"/>
    <property type="match status" value="1"/>
</dbReference>
<evidence type="ECO:0000256" key="8">
    <source>
        <dbReference type="PROSITE-ProRule" id="PRU00169"/>
    </source>
</evidence>
<evidence type="ECO:0000256" key="2">
    <source>
        <dbReference type="ARBA" id="ARBA00022553"/>
    </source>
</evidence>
<protein>
    <recommendedName>
        <fullName evidence="1">Stage 0 sporulation protein A homolog</fullName>
    </recommendedName>
</protein>
<dbReference type="InterPro" id="IPR039420">
    <property type="entry name" value="WalR-like"/>
</dbReference>
<dbReference type="GO" id="GO:0003677">
    <property type="term" value="F:DNA binding"/>
    <property type="evidence" value="ECO:0007669"/>
    <property type="project" value="UniProtKB-KW"/>
</dbReference>
<feature type="domain" description="Response regulatory" evidence="10">
    <location>
        <begin position="5"/>
        <end position="118"/>
    </location>
</feature>
<name>A0ABS4G5U0_9CLOT</name>
<evidence type="ECO:0000256" key="9">
    <source>
        <dbReference type="PROSITE-ProRule" id="PRU01091"/>
    </source>
</evidence>
<dbReference type="InterPro" id="IPR011006">
    <property type="entry name" value="CheY-like_superfamily"/>
</dbReference>
<evidence type="ECO:0000313" key="12">
    <source>
        <dbReference type="EMBL" id="MBP1919904.1"/>
    </source>
</evidence>
<keyword evidence="6" id="KW-0804">Transcription</keyword>
<evidence type="ECO:0000256" key="3">
    <source>
        <dbReference type="ARBA" id="ARBA00023012"/>
    </source>
</evidence>
<keyword evidence="13" id="KW-1185">Reference proteome</keyword>